<reference evidence="10" key="1">
    <citation type="journal article" date="2019" name="Int. J. Syst. Evol. Microbiol.">
        <title>The Global Catalogue of Microorganisms (GCM) 10K type strain sequencing project: providing services to taxonomists for standard genome sequencing and annotation.</title>
        <authorList>
            <consortium name="The Broad Institute Genomics Platform"/>
            <consortium name="The Broad Institute Genome Sequencing Center for Infectious Disease"/>
            <person name="Wu L."/>
            <person name="Ma J."/>
        </authorList>
    </citation>
    <scope>NUCLEOTIDE SEQUENCE [LARGE SCALE GENOMIC DNA]</scope>
    <source>
        <strain evidence="10">KCTC 33576</strain>
    </source>
</reference>
<keyword evidence="10" id="KW-1185">Reference proteome</keyword>
<evidence type="ECO:0000256" key="2">
    <source>
        <dbReference type="ARBA" id="ARBA00008034"/>
    </source>
</evidence>
<dbReference type="Gene3D" id="1.10.3470.10">
    <property type="entry name" value="ABC transporter involved in vitamin B12 uptake, BtuC"/>
    <property type="match status" value="1"/>
</dbReference>
<keyword evidence="3 6" id="KW-0812">Transmembrane</keyword>
<dbReference type="Pfam" id="PF00950">
    <property type="entry name" value="ABC-3"/>
    <property type="match status" value="1"/>
</dbReference>
<keyword evidence="4 8" id="KW-1133">Transmembrane helix</keyword>
<evidence type="ECO:0000256" key="7">
    <source>
        <dbReference type="SAM" id="MobiDB-lite"/>
    </source>
</evidence>
<evidence type="ECO:0000313" key="10">
    <source>
        <dbReference type="Proteomes" id="UP001597391"/>
    </source>
</evidence>
<dbReference type="InterPro" id="IPR022392">
    <property type="entry name" value="Anch_rpt-typ_ABC_trnsprt_perm"/>
</dbReference>
<dbReference type="Proteomes" id="UP001597391">
    <property type="component" value="Unassembled WGS sequence"/>
</dbReference>
<name>A0ABW5XH84_9MICO</name>
<feature type="transmembrane region" description="Helical" evidence="8">
    <location>
        <begin position="99"/>
        <end position="121"/>
    </location>
</feature>
<evidence type="ECO:0000256" key="5">
    <source>
        <dbReference type="ARBA" id="ARBA00023136"/>
    </source>
</evidence>
<comment type="caution">
    <text evidence="9">The sequence shown here is derived from an EMBL/GenBank/DDBJ whole genome shotgun (WGS) entry which is preliminary data.</text>
</comment>
<dbReference type="InterPro" id="IPR037294">
    <property type="entry name" value="ABC_BtuC-like"/>
</dbReference>
<sequence length="330" mass="34497">MLTPLDFISDLMNPDLAFLPKALAVALMSSIISGVIGCFVVLRGMAFIGDAVAHAVFPGLATAFVLGGNLVLGGAVAGVATAILVAIFSQNRRVKEDSIIGIFFVAAFALGIVIISRAPGYAGSLQQFLFGSITGIPTSDIYVVAVTGVVLVSVLLLVRKELVAITLDRETARAMGLPVFWLDLLLYIMVAIAVVVSTQTIGNVLVLALLIAPAATARLLTDKLVTMMLIAPVVGGVSALLGLYFSWSLNTPAGGTIVLVATALFLLAWLCAPKHGVAARLWRKQPPHVTEQDSEDPFDWNVVEAANTSNNQQAAHAAEPGEPVTEGALT</sequence>
<feature type="transmembrane region" description="Helical" evidence="8">
    <location>
        <begin position="60"/>
        <end position="87"/>
    </location>
</feature>
<organism evidence="9 10">
    <name type="scientific">Populibacterium corticicola</name>
    <dbReference type="NCBI Taxonomy" id="1812826"/>
    <lineage>
        <taxon>Bacteria</taxon>
        <taxon>Bacillati</taxon>
        <taxon>Actinomycetota</taxon>
        <taxon>Actinomycetes</taxon>
        <taxon>Micrococcales</taxon>
        <taxon>Jonesiaceae</taxon>
        <taxon>Populibacterium</taxon>
    </lineage>
</organism>
<keyword evidence="6" id="KW-0813">Transport</keyword>
<feature type="transmembrane region" description="Helical" evidence="8">
    <location>
        <begin position="204"/>
        <end position="221"/>
    </location>
</feature>
<dbReference type="PANTHER" id="PTHR30477:SF13">
    <property type="entry name" value="IRON TRANSPORT SYSTEM MEMBRANE PROTEIN HI_0360-RELATED"/>
    <property type="match status" value="1"/>
</dbReference>
<keyword evidence="5 8" id="KW-0472">Membrane</keyword>
<dbReference type="NCBIfam" id="TIGR03770">
    <property type="entry name" value="anch_rpt_perm"/>
    <property type="match status" value="1"/>
</dbReference>
<dbReference type="SUPFAM" id="SSF81345">
    <property type="entry name" value="ABC transporter involved in vitamin B12 uptake, BtuC"/>
    <property type="match status" value="1"/>
</dbReference>
<evidence type="ECO:0000256" key="8">
    <source>
        <dbReference type="SAM" id="Phobius"/>
    </source>
</evidence>
<evidence type="ECO:0000256" key="3">
    <source>
        <dbReference type="ARBA" id="ARBA00022692"/>
    </source>
</evidence>
<evidence type="ECO:0000256" key="6">
    <source>
        <dbReference type="RuleBase" id="RU003943"/>
    </source>
</evidence>
<proteinExistence type="inferred from homology"/>
<feature type="transmembrane region" description="Helical" evidence="8">
    <location>
        <begin position="22"/>
        <end position="48"/>
    </location>
</feature>
<feature type="transmembrane region" description="Helical" evidence="8">
    <location>
        <begin position="179"/>
        <end position="198"/>
    </location>
</feature>
<feature type="region of interest" description="Disordered" evidence="7">
    <location>
        <begin position="309"/>
        <end position="330"/>
    </location>
</feature>
<evidence type="ECO:0000256" key="4">
    <source>
        <dbReference type="ARBA" id="ARBA00022989"/>
    </source>
</evidence>
<dbReference type="InterPro" id="IPR001626">
    <property type="entry name" value="ABC_TroCD"/>
</dbReference>
<evidence type="ECO:0000313" key="9">
    <source>
        <dbReference type="EMBL" id="MFD2840459.1"/>
    </source>
</evidence>
<gene>
    <name evidence="9" type="ORF">ACFSYH_07710</name>
</gene>
<protein>
    <submittedName>
        <fullName evidence="9">Anchored repeat-type ABC transporter permease subunit</fullName>
    </submittedName>
</protein>
<feature type="transmembrane region" description="Helical" evidence="8">
    <location>
        <begin position="228"/>
        <end position="247"/>
    </location>
</feature>
<comment type="subcellular location">
    <subcellularLocation>
        <location evidence="6">Cell membrane</location>
        <topology evidence="6">Multi-pass membrane protein</topology>
    </subcellularLocation>
    <subcellularLocation>
        <location evidence="1">Membrane</location>
        <topology evidence="1">Multi-pass membrane protein</topology>
    </subcellularLocation>
</comment>
<evidence type="ECO:0000256" key="1">
    <source>
        <dbReference type="ARBA" id="ARBA00004141"/>
    </source>
</evidence>
<feature type="transmembrane region" description="Helical" evidence="8">
    <location>
        <begin position="253"/>
        <end position="272"/>
    </location>
</feature>
<accession>A0ABW5XH84</accession>
<comment type="similarity">
    <text evidence="2 6">Belongs to the ABC-3 integral membrane protein family.</text>
</comment>
<dbReference type="RefSeq" id="WP_377466307.1">
    <property type="nucleotide sequence ID" value="NZ_JBHUOP010000003.1"/>
</dbReference>
<dbReference type="PANTHER" id="PTHR30477">
    <property type="entry name" value="ABC-TRANSPORTER METAL-BINDING PROTEIN"/>
    <property type="match status" value="1"/>
</dbReference>
<dbReference type="EMBL" id="JBHUOP010000003">
    <property type="protein sequence ID" value="MFD2840459.1"/>
    <property type="molecule type" value="Genomic_DNA"/>
</dbReference>
<dbReference type="CDD" id="cd06550">
    <property type="entry name" value="TM_ABC_iron-siderophores_like"/>
    <property type="match status" value="1"/>
</dbReference>
<feature type="transmembrane region" description="Helical" evidence="8">
    <location>
        <begin position="141"/>
        <end position="158"/>
    </location>
</feature>